<keyword evidence="3" id="KW-0963">Cytoplasm</keyword>
<dbReference type="PANTHER" id="PTHR10168">
    <property type="entry name" value="GLUTAREDOXIN"/>
    <property type="match status" value="1"/>
</dbReference>
<evidence type="ECO:0000259" key="6">
    <source>
        <dbReference type="Pfam" id="PF00462"/>
    </source>
</evidence>
<evidence type="ECO:0000256" key="4">
    <source>
        <dbReference type="ARBA" id="ARBA00023284"/>
    </source>
</evidence>
<dbReference type="Gene3D" id="3.40.30.10">
    <property type="entry name" value="Glutaredoxin"/>
    <property type="match status" value="1"/>
</dbReference>
<evidence type="ECO:0000256" key="1">
    <source>
        <dbReference type="ARBA" id="ARBA00004496"/>
    </source>
</evidence>
<dbReference type="InterPro" id="IPR011905">
    <property type="entry name" value="GlrX-like_pln_2"/>
</dbReference>
<evidence type="ECO:0000256" key="5">
    <source>
        <dbReference type="SAM" id="MobiDB-lite"/>
    </source>
</evidence>
<dbReference type="Pfam" id="PF00462">
    <property type="entry name" value="Glutaredoxin"/>
    <property type="match status" value="1"/>
</dbReference>
<sequence length="180" mass="19861">MTEDGSDRGSTSRGNGGFSSMDSMESHRWVFQDEEDSEIDREDNDAGEDDDCTSQHDNDSEDEDSLYHKLIRTGPRIDSFGVEALEVPGAHRSDFEYMGCISHSIIALIRKFGANPTIYELDELPNGQEIEQELTGLGCSPSVPAVFVGKKYVGGANEIISINLESKLKPLLIKANAIWM</sequence>
<proteinExistence type="inferred from homology"/>
<keyword evidence="8" id="KW-1185">Reference proteome</keyword>
<protein>
    <recommendedName>
        <fullName evidence="6">Glutaredoxin domain-containing protein</fullName>
    </recommendedName>
</protein>
<feature type="compositionally biased region" description="Acidic residues" evidence="5">
    <location>
        <begin position="32"/>
        <end position="52"/>
    </location>
</feature>
<keyword evidence="4" id="KW-0676">Redox-active center</keyword>
<dbReference type="SUPFAM" id="SSF52833">
    <property type="entry name" value="Thioredoxin-like"/>
    <property type="match status" value="1"/>
</dbReference>
<comment type="caution">
    <text evidence="7">The sequence shown here is derived from an EMBL/GenBank/DDBJ whole genome shotgun (WGS) entry which is preliminary data.</text>
</comment>
<comment type="similarity">
    <text evidence="2">Belongs to the glutaredoxin family. CC-type subfamily.</text>
</comment>
<dbReference type="PROSITE" id="PS51354">
    <property type="entry name" value="GLUTAREDOXIN_2"/>
    <property type="match status" value="1"/>
</dbReference>
<dbReference type="InterPro" id="IPR002109">
    <property type="entry name" value="Glutaredoxin"/>
</dbReference>
<evidence type="ECO:0000313" key="7">
    <source>
        <dbReference type="EMBL" id="KAJ9535188.1"/>
    </source>
</evidence>
<feature type="compositionally biased region" description="Polar residues" evidence="5">
    <location>
        <begin position="8"/>
        <end position="23"/>
    </location>
</feature>
<organism evidence="7 8">
    <name type="scientific">Centaurea solstitialis</name>
    <name type="common">yellow star-thistle</name>
    <dbReference type="NCBI Taxonomy" id="347529"/>
    <lineage>
        <taxon>Eukaryota</taxon>
        <taxon>Viridiplantae</taxon>
        <taxon>Streptophyta</taxon>
        <taxon>Embryophyta</taxon>
        <taxon>Tracheophyta</taxon>
        <taxon>Spermatophyta</taxon>
        <taxon>Magnoliopsida</taxon>
        <taxon>eudicotyledons</taxon>
        <taxon>Gunneridae</taxon>
        <taxon>Pentapetalae</taxon>
        <taxon>asterids</taxon>
        <taxon>campanulids</taxon>
        <taxon>Asterales</taxon>
        <taxon>Asteraceae</taxon>
        <taxon>Carduoideae</taxon>
        <taxon>Cardueae</taxon>
        <taxon>Centaureinae</taxon>
        <taxon>Centaurea</taxon>
    </lineage>
</organism>
<dbReference type="InterPro" id="IPR036249">
    <property type="entry name" value="Thioredoxin-like_sf"/>
</dbReference>
<feature type="region of interest" description="Disordered" evidence="5">
    <location>
        <begin position="1"/>
        <end position="64"/>
    </location>
</feature>
<reference evidence="7" key="1">
    <citation type="submission" date="2023-03" db="EMBL/GenBank/DDBJ databases">
        <title>Chromosome-scale reference genome and RAD-based genetic map of yellow starthistle (Centaurea solstitialis) reveal putative structural variation and QTLs associated with invader traits.</title>
        <authorList>
            <person name="Reatini B."/>
            <person name="Cang F.A."/>
            <person name="Jiang Q."/>
            <person name="Mckibben M.T.W."/>
            <person name="Barker M.S."/>
            <person name="Rieseberg L.H."/>
            <person name="Dlugosch K.M."/>
        </authorList>
    </citation>
    <scope>NUCLEOTIDE SEQUENCE</scope>
    <source>
        <strain evidence="7">CAN-66</strain>
        <tissue evidence="7">Leaf</tissue>
    </source>
</reference>
<dbReference type="Proteomes" id="UP001172457">
    <property type="component" value="Unassembled WGS sequence"/>
</dbReference>
<accession>A0AA38SAB0</accession>
<dbReference type="AlphaFoldDB" id="A0AA38SAB0"/>
<evidence type="ECO:0000256" key="2">
    <source>
        <dbReference type="ARBA" id="ARBA00007568"/>
    </source>
</evidence>
<feature type="domain" description="Glutaredoxin" evidence="6">
    <location>
        <begin position="102"/>
        <end position="153"/>
    </location>
</feature>
<evidence type="ECO:0000256" key="3">
    <source>
        <dbReference type="ARBA" id="ARBA00022490"/>
    </source>
</evidence>
<evidence type="ECO:0000313" key="8">
    <source>
        <dbReference type="Proteomes" id="UP001172457"/>
    </source>
</evidence>
<name>A0AA38SAB0_9ASTR</name>
<gene>
    <name evidence="7" type="ORF">OSB04_un001732</name>
</gene>
<dbReference type="EMBL" id="JARYMX010000546">
    <property type="protein sequence ID" value="KAJ9535188.1"/>
    <property type="molecule type" value="Genomic_DNA"/>
</dbReference>
<dbReference type="GO" id="GO:0005737">
    <property type="term" value="C:cytoplasm"/>
    <property type="evidence" value="ECO:0007669"/>
    <property type="project" value="UniProtKB-SubCell"/>
</dbReference>
<comment type="subcellular location">
    <subcellularLocation>
        <location evidence="1">Cytoplasm</location>
    </subcellularLocation>
</comment>